<dbReference type="AlphaFoldDB" id="X0WTI6"/>
<name>X0WTI6_9ZZZZ</name>
<comment type="caution">
    <text evidence="1">The sequence shown here is derived from an EMBL/GenBank/DDBJ whole genome shotgun (WGS) entry which is preliminary data.</text>
</comment>
<accession>X0WTI6</accession>
<gene>
    <name evidence="1" type="ORF">S01H1_52193</name>
</gene>
<protein>
    <submittedName>
        <fullName evidence="1">Uncharacterized protein</fullName>
    </submittedName>
</protein>
<sequence>IQDSQEPTPVSVNVVLNWFEELKRLVPVEEIQ</sequence>
<proteinExistence type="predicted"/>
<feature type="non-terminal residue" evidence="1">
    <location>
        <position position="1"/>
    </location>
</feature>
<evidence type="ECO:0000313" key="1">
    <source>
        <dbReference type="EMBL" id="GAG27823.1"/>
    </source>
</evidence>
<organism evidence="1">
    <name type="scientific">marine sediment metagenome</name>
    <dbReference type="NCBI Taxonomy" id="412755"/>
    <lineage>
        <taxon>unclassified sequences</taxon>
        <taxon>metagenomes</taxon>
        <taxon>ecological metagenomes</taxon>
    </lineage>
</organism>
<reference evidence="1" key="1">
    <citation type="journal article" date="2014" name="Front. Microbiol.">
        <title>High frequency of phylogenetically diverse reductive dehalogenase-homologous genes in deep subseafloor sedimentary metagenomes.</title>
        <authorList>
            <person name="Kawai M."/>
            <person name="Futagami T."/>
            <person name="Toyoda A."/>
            <person name="Takaki Y."/>
            <person name="Nishi S."/>
            <person name="Hori S."/>
            <person name="Arai W."/>
            <person name="Tsubouchi T."/>
            <person name="Morono Y."/>
            <person name="Uchiyama I."/>
            <person name="Ito T."/>
            <person name="Fujiyama A."/>
            <person name="Inagaki F."/>
            <person name="Takami H."/>
        </authorList>
    </citation>
    <scope>NUCLEOTIDE SEQUENCE</scope>
    <source>
        <strain evidence="1">Expedition CK06-06</strain>
    </source>
</reference>
<dbReference type="EMBL" id="BARS01033727">
    <property type="protein sequence ID" value="GAG27823.1"/>
    <property type="molecule type" value="Genomic_DNA"/>
</dbReference>